<dbReference type="InterPro" id="IPR036770">
    <property type="entry name" value="Ankyrin_rpt-contain_sf"/>
</dbReference>
<feature type="region of interest" description="Disordered" evidence="2">
    <location>
        <begin position="97"/>
        <end position="132"/>
    </location>
</feature>
<organism evidence="3 4">
    <name type="scientific">Durusdinium trenchii</name>
    <dbReference type="NCBI Taxonomy" id="1381693"/>
    <lineage>
        <taxon>Eukaryota</taxon>
        <taxon>Sar</taxon>
        <taxon>Alveolata</taxon>
        <taxon>Dinophyceae</taxon>
        <taxon>Suessiales</taxon>
        <taxon>Symbiodiniaceae</taxon>
        <taxon>Durusdinium</taxon>
    </lineage>
</organism>
<keyword evidence="4" id="KW-1185">Reference proteome</keyword>
<name>A0ABP0HQE6_9DINO</name>
<comment type="caution">
    <text evidence="3">The sequence shown here is derived from an EMBL/GenBank/DDBJ whole genome shotgun (WGS) entry which is preliminary data.</text>
</comment>
<evidence type="ECO:0000313" key="3">
    <source>
        <dbReference type="EMBL" id="CAK8992427.1"/>
    </source>
</evidence>
<reference evidence="3 4" key="1">
    <citation type="submission" date="2024-02" db="EMBL/GenBank/DDBJ databases">
        <authorList>
            <person name="Chen Y."/>
            <person name="Shah S."/>
            <person name="Dougan E. K."/>
            <person name="Thang M."/>
            <person name="Chan C."/>
        </authorList>
    </citation>
    <scope>NUCLEOTIDE SEQUENCE [LARGE SCALE GENOMIC DNA]</scope>
</reference>
<sequence length="132" mass="14475">MDAANLEAFLLVNDFKGLHFPRAAFLGCAGRREVVYPIHAAALNGCPRLLQLMLGAGADPDQKTSFGRKALDLVEEAHFDESHSEVLEILRQLQDERDVRRSRDFASQGSRDSSSSKLSSLSKLSSSSKLSL</sequence>
<feature type="repeat" description="ANK" evidence="1">
    <location>
        <begin position="33"/>
        <end position="65"/>
    </location>
</feature>
<dbReference type="PROSITE" id="PS50088">
    <property type="entry name" value="ANK_REPEAT"/>
    <property type="match status" value="1"/>
</dbReference>
<dbReference type="SUPFAM" id="SSF48403">
    <property type="entry name" value="Ankyrin repeat"/>
    <property type="match status" value="1"/>
</dbReference>
<dbReference type="EMBL" id="CAXAMM010001558">
    <property type="protein sequence ID" value="CAK8992427.1"/>
    <property type="molecule type" value="Genomic_DNA"/>
</dbReference>
<keyword evidence="1" id="KW-0040">ANK repeat</keyword>
<feature type="compositionally biased region" description="Low complexity" evidence="2">
    <location>
        <begin position="113"/>
        <end position="132"/>
    </location>
</feature>
<dbReference type="Proteomes" id="UP001642464">
    <property type="component" value="Unassembled WGS sequence"/>
</dbReference>
<dbReference type="InterPro" id="IPR002110">
    <property type="entry name" value="Ankyrin_rpt"/>
</dbReference>
<evidence type="ECO:0000313" key="4">
    <source>
        <dbReference type="Proteomes" id="UP001642464"/>
    </source>
</evidence>
<proteinExistence type="predicted"/>
<dbReference type="Gene3D" id="1.25.40.20">
    <property type="entry name" value="Ankyrin repeat-containing domain"/>
    <property type="match status" value="1"/>
</dbReference>
<accession>A0ABP0HQE6</accession>
<gene>
    <name evidence="3" type="ORF">SCF082_LOCUS3092</name>
</gene>
<protein>
    <submittedName>
        <fullName evidence="3">ANK_REP_REGION domain-containing protein</fullName>
    </submittedName>
</protein>
<evidence type="ECO:0000256" key="1">
    <source>
        <dbReference type="PROSITE-ProRule" id="PRU00023"/>
    </source>
</evidence>
<evidence type="ECO:0000256" key="2">
    <source>
        <dbReference type="SAM" id="MobiDB-lite"/>
    </source>
</evidence>